<dbReference type="PROSITE" id="PS51257">
    <property type="entry name" value="PROKAR_LIPOPROTEIN"/>
    <property type="match status" value="1"/>
</dbReference>
<keyword evidence="1" id="KW-0732">Signal</keyword>
<evidence type="ECO:0000313" key="3">
    <source>
        <dbReference type="EMBL" id="CAG4970656.1"/>
    </source>
</evidence>
<feature type="signal peptide" evidence="1">
    <location>
        <begin position="1"/>
        <end position="19"/>
    </location>
</feature>
<dbReference type="InterPro" id="IPR025218">
    <property type="entry name" value="DUF4426"/>
</dbReference>
<dbReference type="EMBL" id="OU015430">
    <property type="protein sequence ID" value="CAG4970656.1"/>
    <property type="molecule type" value="Genomic_DNA"/>
</dbReference>
<evidence type="ECO:0000259" key="2">
    <source>
        <dbReference type="Pfam" id="PF14467"/>
    </source>
</evidence>
<evidence type="ECO:0000313" key="4">
    <source>
        <dbReference type="Proteomes" id="UP000680116"/>
    </source>
</evidence>
<organism evidence="3 4">
    <name type="scientific">Novilysobacter luteus</name>
    <dbReference type="NCBI Taxonomy" id="2822368"/>
    <lineage>
        <taxon>Bacteria</taxon>
        <taxon>Pseudomonadati</taxon>
        <taxon>Pseudomonadota</taxon>
        <taxon>Gammaproteobacteria</taxon>
        <taxon>Lysobacterales</taxon>
        <taxon>Lysobacteraceae</taxon>
        <taxon>Novilysobacter</taxon>
    </lineage>
</organism>
<dbReference type="RefSeq" id="WP_215219741.1">
    <property type="nucleotide sequence ID" value="NZ_OU015430.1"/>
</dbReference>
<evidence type="ECO:0000256" key="1">
    <source>
        <dbReference type="SAM" id="SignalP"/>
    </source>
</evidence>
<reference evidence="3 4" key="1">
    <citation type="submission" date="2021-04" db="EMBL/GenBank/DDBJ databases">
        <authorList>
            <person name="Rodrigo-Torres L."/>
            <person name="Arahal R. D."/>
            <person name="Lucena T."/>
        </authorList>
    </citation>
    <scope>NUCLEOTIDE SEQUENCE [LARGE SCALE GENOMIC DNA]</scope>
    <source>
        <strain evidence="3 4">CECT 30171</strain>
    </source>
</reference>
<dbReference type="Pfam" id="PF14467">
    <property type="entry name" value="DUF4426"/>
    <property type="match status" value="1"/>
</dbReference>
<name>A0ABM8UDM5_9GAMM</name>
<sequence length="158" mass="16799">MRIALPSPCRLALPLLLLAACDAAPPPSANPAAAPQEAILQSGDTTVRATVMQTSALGNAVAAQYGIERGDEIVMLLVGVRQGPPMQEVSVPVTVTATATDLRGNRHSIPMRELQAGDLVDHVGTLRVDPPETLSFELDIRRDGAAPMRMQFNRDIGR</sequence>
<proteinExistence type="predicted"/>
<dbReference type="Proteomes" id="UP000680116">
    <property type="component" value="Chromosome"/>
</dbReference>
<keyword evidence="4" id="KW-1185">Reference proteome</keyword>
<gene>
    <name evidence="3" type="ORF">LYB30171_00780</name>
</gene>
<dbReference type="Gene3D" id="2.60.40.3340">
    <property type="entry name" value="Domain of unknown function DUF4426"/>
    <property type="match status" value="1"/>
</dbReference>
<feature type="chain" id="PRO_5046962624" description="DUF4426 domain-containing protein" evidence="1">
    <location>
        <begin position="20"/>
        <end position="158"/>
    </location>
</feature>
<accession>A0ABM8UDM5</accession>
<protein>
    <recommendedName>
        <fullName evidence="2">DUF4426 domain-containing protein</fullName>
    </recommendedName>
</protein>
<feature type="domain" description="DUF4426" evidence="2">
    <location>
        <begin position="42"/>
        <end position="155"/>
    </location>
</feature>